<keyword evidence="3" id="KW-0862">Zinc</keyword>
<gene>
    <name evidence="7" type="primary">ABSGL_05541.1 scaffold 7169</name>
</gene>
<dbReference type="CDD" id="cd21437">
    <property type="entry name" value="zf-HIT_ZNHIT1_like"/>
    <property type="match status" value="1"/>
</dbReference>
<dbReference type="EMBL" id="LT553030">
    <property type="protein sequence ID" value="SAL99887.1"/>
    <property type="molecule type" value="Genomic_DNA"/>
</dbReference>
<dbReference type="OrthoDB" id="74807at2759"/>
<dbReference type="InterPro" id="IPR039723">
    <property type="entry name" value="Vps71/ZNHIT1"/>
</dbReference>
<feature type="compositionally biased region" description="Low complexity" evidence="5">
    <location>
        <begin position="66"/>
        <end position="75"/>
    </location>
</feature>
<evidence type="ECO:0000256" key="1">
    <source>
        <dbReference type="ARBA" id="ARBA00022723"/>
    </source>
</evidence>
<accession>A0A168N5Z4</accession>
<feature type="region of interest" description="Disordered" evidence="5">
    <location>
        <begin position="51"/>
        <end position="75"/>
    </location>
</feature>
<dbReference type="PROSITE" id="PS51083">
    <property type="entry name" value="ZF_HIT"/>
    <property type="match status" value="1"/>
</dbReference>
<dbReference type="GO" id="GO:0006338">
    <property type="term" value="P:chromatin remodeling"/>
    <property type="evidence" value="ECO:0007669"/>
    <property type="project" value="InterPro"/>
</dbReference>
<evidence type="ECO:0000313" key="7">
    <source>
        <dbReference type="EMBL" id="SAL99887.1"/>
    </source>
</evidence>
<evidence type="ECO:0000313" key="8">
    <source>
        <dbReference type="Proteomes" id="UP000078561"/>
    </source>
</evidence>
<organism evidence="7">
    <name type="scientific">Absidia glauca</name>
    <name type="common">Pin mould</name>
    <dbReference type="NCBI Taxonomy" id="4829"/>
    <lineage>
        <taxon>Eukaryota</taxon>
        <taxon>Fungi</taxon>
        <taxon>Fungi incertae sedis</taxon>
        <taxon>Mucoromycota</taxon>
        <taxon>Mucoromycotina</taxon>
        <taxon>Mucoromycetes</taxon>
        <taxon>Mucorales</taxon>
        <taxon>Cunninghamellaceae</taxon>
        <taxon>Absidia</taxon>
    </lineage>
</organism>
<keyword evidence="1" id="KW-0479">Metal-binding</keyword>
<dbReference type="AlphaFoldDB" id="A0A168N5Z4"/>
<dbReference type="Proteomes" id="UP000078561">
    <property type="component" value="Unassembled WGS sequence"/>
</dbReference>
<evidence type="ECO:0000256" key="3">
    <source>
        <dbReference type="ARBA" id="ARBA00022833"/>
    </source>
</evidence>
<dbReference type="InterPro" id="IPR007529">
    <property type="entry name" value="Znf_HIT"/>
</dbReference>
<dbReference type="PANTHER" id="PTHR13093">
    <property type="entry name" value="ZINC FINGER HIT DOMAIN CONTAINING PROTEIN 1"/>
    <property type="match status" value="1"/>
</dbReference>
<protein>
    <recommendedName>
        <fullName evidence="6">HIT-type domain-containing protein</fullName>
    </recommendedName>
</protein>
<keyword evidence="8" id="KW-1185">Reference proteome</keyword>
<dbReference type="GO" id="GO:0008270">
    <property type="term" value="F:zinc ion binding"/>
    <property type="evidence" value="ECO:0007669"/>
    <property type="project" value="UniProtKB-UniRule"/>
</dbReference>
<keyword evidence="2 4" id="KW-0863">Zinc-finger</keyword>
<dbReference type="InParanoid" id="A0A168N5Z4"/>
<evidence type="ECO:0000259" key="6">
    <source>
        <dbReference type="PROSITE" id="PS51083"/>
    </source>
</evidence>
<evidence type="ECO:0000256" key="4">
    <source>
        <dbReference type="PROSITE-ProRule" id="PRU00453"/>
    </source>
</evidence>
<dbReference type="OMA" id="CGMKYCS"/>
<evidence type="ECO:0000256" key="5">
    <source>
        <dbReference type="SAM" id="MobiDB-lite"/>
    </source>
</evidence>
<reference evidence="7" key="1">
    <citation type="submission" date="2016-04" db="EMBL/GenBank/DDBJ databases">
        <authorList>
            <person name="Evans L.H."/>
            <person name="Alamgir A."/>
            <person name="Owens N."/>
            <person name="Weber N.D."/>
            <person name="Virtaneva K."/>
            <person name="Barbian K."/>
            <person name="Babar A."/>
            <person name="Rosenke K."/>
        </authorList>
    </citation>
    <scope>NUCLEOTIDE SEQUENCE [LARGE SCALE GENOMIC DNA]</scope>
    <source>
        <strain evidence="7">CBS 101.48</strain>
    </source>
</reference>
<evidence type="ECO:0000256" key="2">
    <source>
        <dbReference type="ARBA" id="ARBA00022771"/>
    </source>
</evidence>
<name>A0A168N5Z4_ABSGL</name>
<dbReference type="SUPFAM" id="SSF144232">
    <property type="entry name" value="HIT/MYND zinc finger-like"/>
    <property type="match status" value="1"/>
</dbReference>
<dbReference type="STRING" id="4829.A0A168N5Z4"/>
<sequence length="153" mass="17437">MKKHERNKAPTTVNVEAHHRHLHRQLDSLERDNHQSLNDVEGLISIALAAQEQNDNEATPRKSRQKSTSSRSSVFSSKTNLNVLLEDAHLNDYSPDIPTYLTCNAGPSRYPPRHFCSVCGFASTYKCLRCGMNYCCLSCLNTHRETRCMKWTV</sequence>
<dbReference type="GO" id="GO:0005634">
    <property type="term" value="C:nucleus"/>
    <property type="evidence" value="ECO:0007669"/>
    <property type="project" value="UniProtKB-ARBA"/>
</dbReference>
<proteinExistence type="predicted"/>
<dbReference type="Pfam" id="PF04438">
    <property type="entry name" value="zf-HIT"/>
    <property type="match status" value="1"/>
</dbReference>
<feature type="domain" description="HIT-type" evidence="6">
    <location>
        <begin position="116"/>
        <end position="148"/>
    </location>
</feature>
<dbReference type="FunCoup" id="A0A168N5Z4">
    <property type="interactions" value="26"/>
</dbReference>